<keyword evidence="3" id="KW-1185">Reference proteome</keyword>
<sequence length="147" mass="15379">MQITLVQSEIEQALKNYINEQVNVKEGMEITIAFKATRGEEGNTAVIDIVPSTVKPVAPATPTKRAAPAKVEPKVEAPKEEPKPADPPFEPDPKPEVGNQEAASAQESSASTAGAAAEPQNAETASAEAAPRRPSLFGNLGQAKPAQ</sequence>
<evidence type="ECO:0000256" key="1">
    <source>
        <dbReference type="SAM" id="MobiDB-lite"/>
    </source>
</evidence>
<dbReference type="RefSeq" id="YP_009208704.1">
    <property type="nucleotide sequence ID" value="NC_028908.2"/>
</dbReference>
<proteinExistence type="predicted"/>
<accession>A0A0K2FHT0</accession>
<feature type="compositionally biased region" description="Low complexity" evidence="1">
    <location>
        <begin position="55"/>
        <end position="70"/>
    </location>
</feature>
<name>A0A0K2FHT0_9CAUD</name>
<dbReference type="Proteomes" id="UP000203117">
    <property type="component" value="Segment"/>
</dbReference>
<dbReference type="OrthoDB" id="28180at10239"/>
<protein>
    <submittedName>
        <fullName evidence="2">Uncharacterized protein</fullName>
    </submittedName>
</protein>
<reference evidence="2" key="1">
    <citation type="submission" date="2016-02" db="EMBL/GenBank/DDBJ databases">
        <authorList>
            <person name="Zhao X."/>
        </authorList>
    </citation>
    <scope>NUCLEOTIDE SEQUENCE</scope>
</reference>
<dbReference type="GeneID" id="26648382"/>
<dbReference type="KEGG" id="vg:26648382"/>
<feature type="compositionally biased region" description="Basic and acidic residues" evidence="1">
    <location>
        <begin position="71"/>
        <end position="84"/>
    </location>
</feature>
<feature type="compositionally biased region" description="Low complexity" evidence="1">
    <location>
        <begin position="101"/>
        <end position="118"/>
    </location>
</feature>
<evidence type="ECO:0000313" key="3">
    <source>
        <dbReference type="Proteomes" id="UP000203117"/>
    </source>
</evidence>
<gene>
    <name evidence="2" type="ORF">ADP65_00052</name>
</gene>
<organism evidence="2 3">
    <name type="scientific">Achromobacter phage phiAxp-3</name>
    <dbReference type="NCBI Taxonomy" id="1664247"/>
    <lineage>
        <taxon>Viruses</taxon>
        <taxon>Duplodnaviria</taxon>
        <taxon>Heunggongvirae</taxon>
        <taxon>Uroviricota</taxon>
        <taxon>Caudoviricetes</taxon>
        <taxon>Schitoviridae</taxon>
        <taxon>Rothmandenesvirinae</taxon>
        <taxon>Dongdastvirus</taxon>
        <taxon>Dongdastvirus Axp3</taxon>
    </lineage>
</organism>
<evidence type="ECO:0000313" key="2">
    <source>
        <dbReference type="EMBL" id="ALA45521.1"/>
    </source>
</evidence>
<feature type="region of interest" description="Disordered" evidence="1">
    <location>
        <begin position="52"/>
        <end position="147"/>
    </location>
</feature>
<dbReference type="EMBL" id="KT321317">
    <property type="protein sequence ID" value="ALA45521.1"/>
    <property type="molecule type" value="Genomic_DNA"/>
</dbReference>